<dbReference type="RefSeq" id="WP_120781655.1">
    <property type="nucleotide sequence ID" value="NZ_JBHLUP010000002.1"/>
</dbReference>
<dbReference type="EMBL" id="RBAN01000004">
    <property type="protein sequence ID" value="RKN52746.1"/>
    <property type="molecule type" value="Genomic_DNA"/>
</dbReference>
<dbReference type="Proteomes" id="UP000279968">
    <property type="component" value="Unassembled WGS sequence"/>
</dbReference>
<evidence type="ECO:0000313" key="2">
    <source>
        <dbReference type="EMBL" id="RKN52746.1"/>
    </source>
</evidence>
<feature type="compositionally biased region" description="Basic and acidic residues" evidence="1">
    <location>
        <begin position="73"/>
        <end position="89"/>
    </location>
</feature>
<evidence type="ECO:0000256" key="1">
    <source>
        <dbReference type="SAM" id="MobiDB-lite"/>
    </source>
</evidence>
<evidence type="ECO:0000313" key="3">
    <source>
        <dbReference type="Proteomes" id="UP000279968"/>
    </source>
</evidence>
<dbReference type="AlphaFoldDB" id="A0A3A9ZZI5"/>
<proteinExistence type="predicted"/>
<dbReference type="OrthoDB" id="3385629at2"/>
<protein>
    <submittedName>
        <fullName evidence="2">Uncharacterized protein</fullName>
    </submittedName>
</protein>
<accession>A0A3A9ZZI5</accession>
<name>A0A3A9ZZI5_9ACTN</name>
<gene>
    <name evidence="2" type="ORF">D7193_23210</name>
</gene>
<sequence length="89" mass="9460">MTVNPDDPLREPPEADAMEQAQPVVDDADQDVTPTSPPMEATEADVAEQGSPPAGEQDVLTSLPEDANPADALEQRESIIPADEDHRDG</sequence>
<comment type="caution">
    <text evidence="2">The sequence shown here is derived from an EMBL/GenBank/DDBJ whole genome shotgun (WGS) entry which is preliminary data.</text>
</comment>
<reference evidence="2 3" key="1">
    <citation type="journal article" date="2015" name="Int. J. Syst. Evol. Microbiol.">
        <title>Micromonospora costi sp. nov., isolated from a leaf of Costus speciosus.</title>
        <authorList>
            <person name="Thawai C."/>
        </authorList>
    </citation>
    <scope>NUCLEOTIDE SEQUENCE [LARGE SCALE GENOMIC DNA]</scope>
    <source>
        <strain evidence="2 3">CS1-12</strain>
    </source>
</reference>
<organism evidence="2 3">
    <name type="scientific">Micromonospora costi</name>
    <dbReference type="NCBI Taxonomy" id="1530042"/>
    <lineage>
        <taxon>Bacteria</taxon>
        <taxon>Bacillati</taxon>
        <taxon>Actinomycetota</taxon>
        <taxon>Actinomycetes</taxon>
        <taxon>Micromonosporales</taxon>
        <taxon>Micromonosporaceae</taxon>
        <taxon>Micromonospora</taxon>
    </lineage>
</organism>
<keyword evidence="3" id="KW-1185">Reference proteome</keyword>
<feature type="region of interest" description="Disordered" evidence="1">
    <location>
        <begin position="1"/>
        <end position="89"/>
    </location>
</feature>